<dbReference type="AlphaFoldDB" id="A0A6M3JXU7"/>
<sequence length="81" mass="8971">MIGKDGREREGICDIEASTPGYGVNAVGHRLKGGFPKTIYVHFESEADIEDFSKLIGGRITRLTKAVWYRGTKLKGELNES</sequence>
<reference evidence="1" key="1">
    <citation type="submission" date="2020-03" db="EMBL/GenBank/DDBJ databases">
        <title>The deep terrestrial virosphere.</title>
        <authorList>
            <person name="Holmfeldt K."/>
            <person name="Nilsson E."/>
            <person name="Simone D."/>
            <person name="Lopez-Fernandez M."/>
            <person name="Wu X."/>
            <person name="de Brujin I."/>
            <person name="Lundin D."/>
            <person name="Andersson A."/>
            <person name="Bertilsson S."/>
            <person name="Dopson M."/>
        </authorList>
    </citation>
    <scope>NUCLEOTIDE SEQUENCE</scope>
    <source>
        <strain evidence="1">MM415A02080</strain>
    </source>
</reference>
<proteinExistence type="predicted"/>
<accession>A0A6M3JXU7</accession>
<dbReference type="EMBL" id="MT142080">
    <property type="protein sequence ID" value="QJA74181.1"/>
    <property type="molecule type" value="Genomic_DNA"/>
</dbReference>
<name>A0A6M3JXU7_9ZZZZ</name>
<protein>
    <submittedName>
        <fullName evidence="1">Uncharacterized protein</fullName>
    </submittedName>
</protein>
<evidence type="ECO:0000313" key="1">
    <source>
        <dbReference type="EMBL" id="QJA74181.1"/>
    </source>
</evidence>
<organism evidence="1">
    <name type="scientific">viral metagenome</name>
    <dbReference type="NCBI Taxonomy" id="1070528"/>
    <lineage>
        <taxon>unclassified sequences</taxon>
        <taxon>metagenomes</taxon>
        <taxon>organismal metagenomes</taxon>
    </lineage>
</organism>
<gene>
    <name evidence="1" type="ORF">MM415A02080_0003</name>
</gene>